<protein>
    <submittedName>
        <fullName evidence="1">Uncharacterized protein</fullName>
    </submittedName>
</protein>
<evidence type="ECO:0000313" key="1">
    <source>
        <dbReference type="EMBL" id="KAA2241352.1"/>
    </source>
</evidence>
<dbReference type="AlphaFoldDB" id="A0A5B2VSS9"/>
<keyword evidence="2" id="KW-1185">Reference proteome</keyword>
<dbReference type="EMBL" id="VUOC01000003">
    <property type="protein sequence ID" value="KAA2241352.1"/>
    <property type="molecule type" value="Genomic_DNA"/>
</dbReference>
<organism evidence="1 2">
    <name type="scientific">Chitinophaga agrisoli</name>
    <dbReference type="NCBI Taxonomy" id="2607653"/>
    <lineage>
        <taxon>Bacteria</taxon>
        <taxon>Pseudomonadati</taxon>
        <taxon>Bacteroidota</taxon>
        <taxon>Chitinophagia</taxon>
        <taxon>Chitinophagales</taxon>
        <taxon>Chitinophagaceae</taxon>
        <taxon>Chitinophaga</taxon>
    </lineage>
</organism>
<dbReference type="Proteomes" id="UP000324611">
    <property type="component" value="Unassembled WGS sequence"/>
</dbReference>
<comment type="caution">
    <text evidence="1">The sequence shown here is derived from an EMBL/GenBank/DDBJ whole genome shotgun (WGS) entry which is preliminary data.</text>
</comment>
<gene>
    <name evidence="1" type="ORF">F0L74_15720</name>
</gene>
<accession>A0A5B2VSS9</accession>
<reference evidence="1 2" key="2">
    <citation type="submission" date="2019-09" db="EMBL/GenBank/DDBJ databases">
        <authorList>
            <person name="Jin C."/>
        </authorList>
    </citation>
    <scope>NUCLEOTIDE SEQUENCE [LARGE SCALE GENOMIC DNA]</scope>
    <source>
        <strain evidence="1 2">BN140078</strain>
    </source>
</reference>
<sequence>MQVHAAQVGNQRLTVAITVLVQVFECGVQCGRVFFQLHHRLVYLQAAGAAARHLICYKHHYRIILLVEPLRGPGGKIVCNGVGQLGLGTYYQREKKRGQY</sequence>
<evidence type="ECO:0000313" key="2">
    <source>
        <dbReference type="Proteomes" id="UP000324611"/>
    </source>
</evidence>
<name>A0A5B2VSS9_9BACT</name>
<reference evidence="1 2" key="1">
    <citation type="submission" date="2019-09" db="EMBL/GenBank/DDBJ databases">
        <title>Chitinophaga ginsengihumi sp. nov., isolated from soil of ginseng rhizosphere.</title>
        <authorList>
            <person name="Lee J."/>
        </authorList>
    </citation>
    <scope>NUCLEOTIDE SEQUENCE [LARGE SCALE GENOMIC DNA]</scope>
    <source>
        <strain evidence="1 2">BN140078</strain>
    </source>
</reference>
<proteinExistence type="predicted"/>